<dbReference type="EMBL" id="ML213528">
    <property type="protein sequence ID" value="TFK46708.1"/>
    <property type="molecule type" value="Genomic_DNA"/>
</dbReference>
<sequence>MDKAVYNRDRSDSPRSRKAADAVALDLTGSSDDDKVASDPAQPIIDLLQSRRLPLDVFLPALKRCDVVDHESLLMLATDVDSDLIDGMLKEHIGSGKYNVVQVQVFKTALRKLILLGTQCQCVLRYAVIQNGPATMRHITCMLVHHHSMHIKHRHTKT</sequence>
<dbReference type="Proteomes" id="UP000305948">
    <property type="component" value="Unassembled WGS sequence"/>
</dbReference>
<accession>A0A5C3MSH0</accession>
<evidence type="ECO:0000313" key="3">
    <source>
        <dbReference type="Proteomes" id="UP000305948"/>
    </source>
</evidence>
<evidence type="ECO:0000313" key="2">
    <source>
        <dbReference type="EMBL" id="TFK46708.1"/>
    </source>
</evidence>
<feature type="region of interest" description="Disordered" evidence="1">
    <location>
        <begin position="1"/>
        <end position="21"/>
    </location>
</feature>
<dbReference type="AlphaFoldDB" id="A0A5C3MSH0"/>
<feature type="compositionally biased region" description="Basic and acidic residues" evidence="1">
    <location>
        <begin position="1"/>
        <end position="20"/>
    </location>
</feature>
<evidence type="ECO:0000256" key="1">
    <source>
        <dbReference type="SAM" id="MobiDB-lite"/>
    </source>
</evidence>
<name>A0A5C3MSH0_9AGAM</name>
<keyword evidence="3" id="KW-1185">Reference proteome</keyword>
<organism evidence="2 3">
    <name type="scientific">Heliocybe sulcata</name>
    <dbReference type="NCBI Taxonomy" id="5364"/>
    <lineage>
        <taxon>Eukaryota</taxon>
        <taxon>Fungi</taxon>
        <taxon>Dikarya</taxon>
        <taxon>Basidiomycota</taxon>
        <taxon>Agaricomycotina</taxon>
        <taxon>Agaricomycetes</taxon>
        <taxon>Gloeophyllales</taxon>
        <taxon>Gloeophyllaceae</taxon>
        <taxon>Heliocybe</taxon>
    </lineage>
</organism>
<gene>
    <name evidence="2" type="ORF">OE88DRAFT_887378</name>
</gene>
<protein>
    <submittedName>
        <fullName evidence="2">Uncharacterized protein</fullName>
    </submittedName>
</protein>
<reference evidence="2 3" key="1">
    <citation type="journal article" date="2019" name="Nat. Ecol. Evol.">
        <title>Megaphylogeny resolves global patterns of mushroom evolution.</title>
        <authorList>
            <person name="Varga T."/>
            <person name="Krizsan K."/>
            <person name="Foldi C."/>
            <person name="Dima B."/>
            <person name="Sanchez-Garcia M."/>
            <person name="Sanchez-Ramirez S."/>
            <person name="Szollosi G.J."/>
            <person name="Szarkandi J.G."/>
            <person name="Papp V."/>
            <person name="Albert L."/>
            <person name="Andreopoulos W."/>
            <person name="Angelini C."/>
            <person name="Antonin V."/>
            <person name="Barry K.W."/>
            <person name="Bougher N.L."/>
            <person name="Buchanan P."/>
            <person name="Buyck B."/>
            <person name="Bense V."/>
            <person name="Catcheside P."/>
            <person name="Chovatia M."/>
            <person name="Cooper J."/>
            <person name="Damon W."/>
            <person name="Desjardin D."/>
            <person name="Finy P."/>
            <person name="Geml J."/>
            <person name="Haridas S."/>
            <person name="Hughes K."/>
            <person name="Justo A."/>
            <person name="Karasinski D."/>
            <person name="Kautmanova I."/>
            <person name="Kiss B."/>
            <person name="Kocsube S."/>
            <person name="Kotiranta H."/>
            <person name="LaButti K.M."/>
            <person name="Lechner B.E."/>
            <person name="Liimatainen K."/>
            <person name="Lipzen A."/>
            <person name="Lukacs Z."/>
            <person name="Mihaltcheva S."/>
            <person name="Morgado L.N."/>
            <person name="Niskanen T."/>
            <person name="Noordeloos M.E."/>
            <person name="Ohm R.A."/>
            <person name="Ortiz-Santana B."/>
            <person name="Ovrebo C."/>
            <person name="Racz N."/>
            <person name="Riley R."/>
            <person name="Savchenko A."/>
            <person name="Shiryaev A."/>
            <person name="Soop K."/>
            <person name="Spirin V."/>
            <person name="Szebenyi C."/>
            <person name="Tomsovsky M."/>
            <person name="Tulloss R.E."/>
            <person name="Uehling J."/>
            <person name="Grigoriev I.V."/>
            <person name="Vagvolgyi C."/>
            <person name="Papp T."/>
            <person name="Martin F.M."/>
            <person name="Miettinen O."/>
            <person name="Hibbett D.S."/>
            <person name="Nagy L.G."/>
        </authorList>
    </citation>
    <scope>NUCLEOTIDE SEQUENCE [LARGE SCALE GENOMIC DNA]</scope>
    <source>
        <strain evidence="2 3">OMC1185</strain>
    </source>
</reference>
<proteinExistence type="predicted"/>